<gene>
    <name evidence="2" type="ORF">R6U77_12785</name>
</gene>
<dbReference type="EMBL" id="CP137624">
    <property type="protein sequence ID" value="WPK10755.1"/>
    <property type="molecule type" value="Genomic_DNA"/>
</dbReference>
<keyword evidence="3" id="KW-1185">Reference proteome</keyword>
<sequence length="109" mass="12888">MTKKKYLIVFIIAIIILPVLYVQSNKVMFANRVTEYLIEEKGYQKEEIKLIKGVWGKKLPTFYVVVIFKDEENIEYTYFAHGNVRQVEFRAIDGKSVTVDELKNYEPFN</sequence>
<keyword evidence="1" id="KW-0472">Membrane</keyword>
<accession>A0ABZ0RRJ0</accession>
<proteinExistence type="predicted"/>
<reference evidence="2 3" key="1">
    <citation type="submission" date="2023-09" db="EMBL/GenBank/DDBJ databases">
        <authorList>
            <person name="Page C.A."/>
            <person name="Perez-Diaz I.M."/>
        </authorList>
    </citation>
    <scope>NUCLEOTIDE SEQUENCE [LARGE SCALE GENOMIC DNA]</scope>
    <source>
        <strain evidence="2 3">Ll15</strain>
    </source>
</reference>
<evidence type="ECO:0000313" key="2">
    <source>
        <dbReference type="EMBL" id="WPK10755.1"/>
    </source>
</evidence>
<name>A0ABZ0RRJ0_9BACI</name>
<keyword evidence="1" id="KW-0812">Transmembrane</keyword>
<dbReference type="Proteomes" id="UP001322664">
    <property type="component" value="Chromosome"/>
</dbReference>
<dbReference type="RefSeq" id="WP_319835922.1">
    <property type="nucleotide sequence ID" value="NZ_CP137624.1"/>
</dbReference>
<evidence type="ECO:0000313" key="3">
    <source>
        <dbReference type="Proteomes" id="UP001322664"/>
    </source>
</evidence>
<organism evidence="2 3">
    <name type="scientific">Lysinibacillus louembei</name>
    <dbReference type="NCBI Taxonomy" id="1470088"/>
    <lineage>
        <taxon>Bacteria</taxon>
        <taxon>Bacillati</taxon>
        <taxon>Bacillota</taxon>
        <taxon>Bacilli</taxon>
        <taxon>Bacillales</taxon>
        <taxon>Bacillaceae</taxon>
        <taxon>Lysinibacillus</taxon>
    </lineage>
</organism>
<feature type="transmembrane region" description="Helical" evidence="1">
    <location>
        <begin position="6"/>
        <end position="22"/>
    </location>
</feature>
<dbReference type="InterPro" id="IPR021486">
    <property type="entry name" value="DUF3139"/>
</dbReference>
<dbReference type="Pfam" id="PF11337">
    <property type="entry name" value="DUF3139"/>
    <property type="match status" value="1"/>
</dbReference>
<protein>
    <submittedName>
        <fullName evidence="2">DUF3139 domain-containing protein</fullName>
    </submittedName>
</protein>
<keyword evidence="1" id="KW-1133">Transmembrane helix</keyword>
<evidence type="ECO:0000256" key="1">
    <source>
        <dbReference type="SAM" id="Phobius"/>
    </source>
</evidence>